<dbReference type="SUPFAM" id="SSF53271">
    <property type="entry name" value="PRTase-like"/>
    <property type="match status" value="1"/>
</dbReference>
<feature type="binding site" evidence="7">
    <location>
        <position position="410"/>
    </location>
    <ligand>
        <name>[4Fe-4S] cluster</name>
        <dbReference type="ChEBI" id="CHEBI:49883"/>
    </ligand>
</feature>
<dbReference type="InterPro" id="IPR000836">
    <property type="entry name" value="PRTase_dom"/>
</dbReference>
<keyword evidence="5 7" id="KW-0658">Purine biosynthesis</keyword>
<feature type="binding site" evidence="7">
    <location>
        <position position="264"/>
    </location>
    <ligand>
        <name>[4Fe-4S] cluster</name>
        <dbReference type="ChEBI" id="CHEBI:49883"/>
    </ligand>
</feature>
<keyword evidence="4 7" id="KW-0808">Transferase</keyword>
<dbReference type="InterPro" id="IPR035584">
    <property type="entry name" value="PurF_N"/>
</dbReference>
<dbReference type="EMBL" id="AP025592">
    <property type="protein sequence ID" value="BDG09881.1"/>
    <property type="molecule type" value="Genomic_DNA"/>
</dbReference>
<keyword evidence="3 7" id="KW-0328">Glycosyltransferase</keyword>
<keyword evidence="7" id="KW-0411">Iron-sulfur</keyword>
<evidence type="ECO:0000313" key="10">
    <source>
        <dbReference type="EMBL" id="BDG09881.1"/>
    </source>
</evidence>
<dbReference type="CDD" id="cd00715">
    <property type="entry name" value="GPATase_N"/>
    <property type="match status" value="1"/>
</dbReference>
<keyword evidence="7" id="KW-0408">Iron</keyword>
<comment type="cofactor">
    <cofactor evidence="7">
        <name>Mg(2+)</name>
        <dbReference type="ChEBI" id="CHEBI:18420"/>
    </cofactor>
    <text evidence="7">Binds 1 Mg(2+) ion per subunit.</text>
</comment>
<dbReference type="SUPFAM" id="SSF56235">
    <property type="entry name" value="N-terminal nucleophile aminohydrolases (Ntn hydrolases)"/>
    <property type="match status" value="1"/>
</dbReference>
<keyword evidence="6 7" id="KW-0315">Glutamine amidotransferase</keyword>
<protein>
    <recommendedName>
        <fullName evidence="7">Amidophosphoribosyltransferase</fullName>
        <shortName evidence="7">ATase</shortName>
        <ecNumber evidence="7">2.4.2.14</ecNumber>
    </recommendedName>
    <alternativeName>
        <fullName evidence="7">Glutamine phosphoribosylpyrophosphate amidotransferase</fullName>
        <shortName evidence="7">GPATase</shortName>
    </alternativeName>
</protein>
<dbReference type="PIRSF" id="PIRSF000485">
    <property type="entry name" value="Amd_phspho_trans"/>
    <property type="match status" value="1"/>
</dbReference>
<comment type="pathway">
    <text evidence="1 7 8">Purine metabolism; IMP biosynthesis via de novo pathway; N(1)-(5-phospho-D-ribosyl)glycinamide from 5-phospho-alpha-D-ribose 1-diphosphate: step 1/2.</text>
</comment>
<dbReference type="InterPro" id="IPR029057">
    <property type="entry name" value="PRTase-like"/>
</dbReference>
<feature type="binding site" evidence="7">
    <location>
        <position position="374"/>
    </location>
    <ligand>
        <name>Mg(2+)</name>
        <dbReference type="ChEBI" id="CHEBI:18420"/>
    </ligand>
</feature>
<dbReference type="Pfam" id="PF13537">
    <property type="entry name" value="GATase_7"/>
    <property type="match status" value="1"/>
</dbReference>
<feature type="binding site" evidence="7">
    <location>
        <position position="373"/>
    </location>
    <ligand>
        <name>Mg(2+)</name>
        <dbReference type="ChEBI" id="CHEBI:18420"/>
    </ligand>
</feature>
<evidence type="ECO:0000256" key="2">
    <source>
        <dbReference type="ARBA" id="ARBA00010138"/>
    </source>
</evidence>
<dbReference type="PROSITE" id="PS51278">
    <property type="entry name" value="GATASE_TYPE_2"/>
    <property type="match status" value="1"/>
</dbReference>
<proteinExistence type="inferred from homology"/>
<evidence type="ECO:0000256" key="7">
    <source>
        <dbReference type="HAMAP-Rule" id="MF_01931"/>
    </source>
</evidence>
<dbReference type="InterPro" id="IPR029055">
    <property type="entry name" value="Ntn_hydrolases_N"/>
</dbReference>
<evidence type="ECO:0000256" key="4">
    <source>
        <dbReference type="ARBA" id="ARBA00022679"/>
    </source>
</evidence>
<comment type="cofactor">
    <cofactor evidence="7">
        <name>[4Fe-4S] cluster</name>
        <dbReference type="ChEBI" id="CHEBI:49883"/>
    </cofactor>
    <text evidence="7">Binds 1 [4Fe-4S] cluster per subunit.</text>
</comment>
<comment type="similarity">
    <text evidence="2 7 8">In the C-terminal section; belongs to the purine/pyrimidine phosphoribosyltransferase family.</text>
</comment>
<gene>
    <name evidence="7 10" type="primary">purF</name>
    <name evidence="10" type="ORF">AMPC_29940</name>
</gene>
<accession>A0ABN6N9H4</accession>
<dbReference type="Pfam" id="PF00156">
    <property type="entry name" value="Pribosyltran"/>
    <property type="match status" value="1"/>
</dbReference>
<keyword evidence="7" id="KW-0004">4Fe-4S</keyword>
<keyword evidence="7" id="KW-0460">Magnesium</keyword>
<dbReference type="NCBIfam" id="TIGR01134">
    <property type="entry name" value="purF"/>
    <property type="match status" value="1"/>
</dbReference>
<reference evidence="11" key="1">
    <citation type="journal article" date="2022" name="Int. J. Syst. Evol. Microbiol.">
        <title>Anaeromyxobacter oryzae sp. nov., Anaeromyxobacter diazotrophicus sp. nov. and Anaeromyxobacter paludicola sp. nov., isolated from paddy soils.</title>
        <authorList>
            <person name="Itoh H."/>
            <person name="Xu Z."/>
            <person name="Mise K."/>
            <person name="Masuda Y."/>
            <person name="Ushijima N."/>
            <person name="Hayakawa C."/>
            <person name="Shiratori Y."/>
            <person name="Senoo K."/>
        </authorList>
    </citation>
    <scope>NUCLEOTIDE SEQUENCE [LARGE SCALE GENOMIC DNA]</scope>
    <source>
        <strain evidence="11">Red630</strain>
    </source>
</reference>
<comment type="catalytic activity">
    <reaction evidence="7 8">
        <text>5-phospho-beta-D-ribosylamine + L-glutamate + diphosphate = 5-phospho-alpha-D-ribose 1-diphosphate + L-glutamine + H2O</text>
        <dbReference type="Rhea" id="RHEA:14905"/>
        <dbReference type="ChEBI" id="CHEBI:15377"/>
        <dbReference type="ChEBI" id="CHEBI:29985"/>
        <dbReference type="ChEBI" id="CHEBI:33019"/>
        <dbReference type="ChEBI" id="CHEBI:58017"/>
        <dbReference type="ChEBI" id="CHEBI:58359"/>
        <dbReference type="ChEBI" id="CHEBI:58681"/>
        <dbReference type="EC" id="2.4.2.14"/>
    </reaction>
</comment>
<dbReference type="Gene3D" id="3.60.20.10">
    <property type="entry name" value="Glutamine Phosphoribosylpyrophosphate, subunit 1, domain 1"/>
    <property type="match status" value="1"/>
</dbReference>
<evidence type="ECO:0000259" key="9">
    <source>
        <dbReference type="PROSITE" id="PS51278"/>
    </source>
</evidence>
<dbReference type="PANTHER" id="PTHR11907">
    <property type="entry name" value="AMIDOPHOSPHORIBOSYLTRANSFERASE"/>
    <property type="match status" value="1"/>
</dbReference>
<dbReference type="Proteomes" id="UP001162734">
    <property type="component" value="Chromosome"/>
</dbReference>
<name>A0ABN6N9H4_9BACT</name>
<keyword evidence="7" id="KW-0479">Metal-binding</keyword>
<feature type="binding site" evidence="7">
    <location>
        <position position="464"/>
    </location>
    <ligand>
        <name>[4Fe-4S] cluster</name>
        <dbReference type="ChEBI" id="CHEBI:49883"/>
    </ligand>
</feature>
<evidence type="ECO:0000256" key="6">
    <source>
        <dbReference type="ARBA" id="ARBA00022962"/>
    </source>
</evidence>
<evidence type="ECO:0000256" key="1">
    <source>
        <dbReference type="ARBA" id="ARBA00005209"/>
    </source>
</evidence>
<evidence type="ECO:0000256" key="5">
    <source>
        <dbReference type="ARBA" id="ARBA00022755"/>
    </source>
</evidence>
<dbReference type="HAMAP" id="MF_01931">
    <property type="entry name" value="PurF"/>
    <property type="match status" value="1"/>
</dbReference>
<organism evidence="10 11">
    <name type="scientific">Anaeromyxobacter paludicola</name>
    <dbReference type="NCBI Taxonomy" id="2918171"/>
    <lineage>
        <taxon>Bacteria</taxon>
        <taxon>Pseudomonadati</taxon>
        <taxon>Myxococcota</taxon>
        <taxon>Myxococcia</taxon>
        <taxon>Myxococcales</taxon>
        <taxon>Cystobacterineae</taxon>
        <taxon>Anaeromyxobacteraceae</taxon>
        <taxon>Anaeromyxobacter</taxon>
    </lineage>
</organism>
<dbReference type="CDD" id="cd06223">
    <property type="entry name" value="PRTases_typeI"/>
    <property type="match status" value="1"/>
</dbReference>
<feature type="active site" description="Nucleophile" evidence="7">
    <location>
        <position position="14"/>
    </location>
</feature>
<dbReference type="EC" id="2.4.2.14" evidence="7"/>
<dbReference type="InterPro" id="IPR017932">
    <property type="entry name" value="GATase_2_dom"/>
</dbReference>
<sequence length="489" mass="52675">MAYDAVYDKLKDECGVFGIWALGQSEEAANFTYLGLHALQHRGQEAAGIVSTDGTTLHAHREMGHVADIFNAEVLGRLKGGAAIGHVRYSTAGASHVRNAQPIAVQYAGGAVAVAHNGNLVNAEELRAELEQSGSIFQTTSDTEVVVHLMARARSAGSAPADPVDRLVAEARAALARVAGAYSILFLSQQAIVGARDPLGFRPLVIGKLKGSWVLASETTALDLIEAEYVREVEPGELVVLDGKGLRSEPLFPGQARPERQGRCVFEHIYFARPDSVLFGRSVYSVRHALGRELATSHPVPADLVIPVPDSGVPAAIGYAEESGIPFATGLVRSHYVGRTFIEPQQSIRHFGVKLKLNALKDVLRGKRVVVVDDSVVRGTTSRKIVKMIRDAGASEVHLRISSPPTAWPCYYGMDTPTRQELIASTHSVEEIAKYVTADSLGYLTLEGLYRAVGESRQGYCDACFSGDYLVQFPRQREPRGAGLRVVGA</sequence>
<dbReference type="Gene3D" id="3.40.50.2020">
    <property type="match status" value="1"/>
</dbReference>
<feature type="binding site" evidence="7">
    <location>
        <position position="461"/>
    </location>
    <ligand>
        <name>[4Fe-4S] cluster</name>
        <dbReference type="ChEBI" id="CHEBI:49883"/>
    </ligand>
</feature>
<comment type="function">
    <text evidence="7">Catalyzes the formation of phosphoribosylamine from phosphoribosylpyrophosphate (PRPP) and glutamine.</text>
</comment>
<keyword evidence="11" id="KW-1185">Reference proteome</keyword>
<feature type="binding site" evidence="7">
    <location>
        <position position="311"/>
    </location>
    <ligand>
        <name>Mg(2+)</name>
        <dbReference type="ChEBI" id="CHEBI:18420"/>
    </ligand>
</feature>
<evidence type="ECO:0000256" key="8">
    <source>
        <dbReference type="PIRNR" id="PIRNR000485"/>
    </source>
</evidence>
<evidence type="ECO:0000313" key="11">
    <source>
        <dbReference type="Proteomes" id="UP001162734"/>
    </source>
</evidence>
<dbReference type="RefSeq" id="WP_248342280.1">
    <property type="nucleotide sequence ID" value="NZ_AP025592.1"/>
</dbReference>
<dbReference type="InterPro" id="IPR005854">
    <property type="entry name" value="PurF"/>
</dbReference>
<feature type="domain" description="Glutamine amidotransferase type-2" evidence="9">
    <location>
        <begin position="14"/>
        <end position="244"/>
    </location>
</feature>
<evidence type="ECO:0000256" key="3">
    <source>
        <dbReference type="ARBA" id="ARBA00022676"/>
    </source>
</evidence>